<reference evidence="2" key="1">
    <citation type="journal article" date="2020" name="Toxins">
        <title>Phylogenomic Analysis of Secondary Metabolism in the Toxic Cyanobacterial Genera Anabaena, Dolichospermum and Aphanizomenon.</title>
        <authorList>
            <person name="Oesterholm J."/>
            <person name="Popin R.V."/>
            <person name="Fewer D.P."/>
            <person name="Sivonen K."/>
        </authorList>
    </citation>
    <scope>NUCLEOTIDE SEQUENCE [LARGE SCALE GENOMIC DNA]</scope>
    <source>
        <strain evidence="2">UHCC 0037</strain>
    </source>
</reference>
<comment type="caution">
    <text evidence="1">The sequence shown here is derived from an EMBL/GenBank/DDBJ whole genome shotgun (WGS) entry which is preliminary data.</text>
</comment>
<evidence type="ECO:0000313" key="2">
    <source>
        <dbReference type="Proteomes" id="UP001517388"/>
    </source>
</evidence>
<dbReference type="Proteomes" id="UP001517388">
    <property type="component" value="Unassembled WGS sequence"/>
</dbReference>
<sequence>MWKYRRKLTTFFLALLTLISTLIFPIFSANKVTGTEIKIKPTSVLISQVSNSLNLEQQGKKYYDIGNFSEAAKIWQQAADAYGKDEKGKNRNLINKAKALQSLGLYTETCSQLLQVFNIVDLKCVQLKSSDQSIDDKIIENLESQPNSLNKVIGLRLLGETLQKFGQLELSQQLLGITEIAAQQYPDQQSAIFIGLGNIERAIGNRERDKLNYTSQIEFILSEQCNNEFNLHDENKIKNKIKCTNNEYIDIKSYYEAFGHYNKAKKDYNQAANNHTNSITGIQAELNQLSLLLDIQEWWNEQFNKSQRYQPYTWTELKDDLNNQIEYLWKSINYHLVKLPESPQIIRELVYAKINFAESLTRWRKNTQNDKLPQEQEIAQLLSTAIQNARTFKDQQAEALALTHLAKLYELQSQKENLTKKDRVDNLSQAKIFTEQALMLLNNLNFDNRQILYRNRHQLGRILRDSENIEGALISYAEAWNILQSLRADLVNSADNQFSFRQNVEPVYREFIDLLLQAEVKNIDFKKLNLVLINNITTVYSSQEEKTEKNIPFNIARLVMESLQLAELDNFLQDPCLPPIEKLVQIENIDEKAAVIYPILLKDRLEVLLFQKNKSPYHYSVIKDSPTDFNQTIEKFADLIYSQVEDGKLSALEQQNRDRNEKFNENKKELLKVSQQLYKWLIEPLKRKNHLNNVGVETLVFVLDRVFQNIPLAALHDGENYLIEDYNIAISVGQQLKDSKRLEPKNIEILAAGLSKEVSVQGNKFPELKDTKDELENIKNLKNKLRISPKILCDDKEICSQEFTKHNVQIEMKSSPTVVHLSTHGVFSSNREQTFIVTSDIDDNTIKIDDFQNLLNPQGKSRNKNIELLVLSACQTASGDEKAALGMAGVALRSGANSTIASLWPVSAKGTTELMKKFYANLTNSDPEMTRAKALREAQISLMEQNGYQHPFYWAAFTLIGSWL</sequence>
<organism evidence="1 2">
    <name type="scientific">Dolichospermum flos-aquae UHCC 0037</name>
    <dbReference type="NCBI Taxonomy" id="2590026"/>
    <lineage>
        <taxon>Bacteria</taxon>
        <taxon>Bacillati</taxon>
        <taxon>Cyanobacteriota</taxon>
        <taxon>Cyanophyceae</taxon>
        <taxon>Nostocales</taxon>
        <taxon>Aphanizomenonaceae</taxon>
        <taxon>Dolichospermum</taxon>
    </lineage>
</organism>
<evidence type="ECO:0000313" key="1">
    <source>
        <dbReference type="EMBL" id="MTJ44616.1"/>
    </source>
</evidence>
<gene>
    <name evidence="1" type="ORF">FJR39_16150</name>
</gene>
<accession>A0ACC7S9D7</accession>
<proteinExistence type="predicted"/>
<protein>
    <submittedName>
        <fullName evidence="1">CHAT domain-containing protein</fullName>
    </submittedName>
</protein>
<dbReference type="EMBL" id="VILF01000004">
    <property type="protein sequence ID" value="MTJ44616.1"/>
    <property type="molecule type" value="Genomic_DNA"/>
</dbReference>
<keyword evidence="2" id="KW-1185">Reference proteome</keyword>
<name>A0ACC7S9D7_DOLFA</name>